<evidence type="ECO:0000256" key="8">
    <source>
        <dbReference type="SAM" id="Phobius"/>
    </source>
</evidence>
<keyword evidence="5" id="KW-0406">Ion transport</keyword>
<comment type="caution">
    <text evidence="10">The sequence shown here is derived from an EMBL/GenBank/DDBJ whole genome shotgun (WGS) entry which is preliminary data.</text>
</comment>
<feature type="transmembrane region" description="Helical" evidence="8">
    <location>
        <begin position="164"/>
        <end position="186"/>
    </location>
</feature>
<dbReference type="InterPro" id="IPR050794">
    <property type="entry name" value="CPA2_transporter"/>
</dbReference>
<dbReference type="Gene3D" id="1.20.1530.20">
    <property type="match status" value="1"/>
</dbReference>
<proteinExistence type="predicted"/>
<evidence type="ECO:0000313" key="11">
    <source>
        <dbReference type="Proteomes" id="UP000052979"/>
    </source>
</evidence>
<name>A0A0C5BF84_9MICO</name>
<dbReference type="PATRIC" id="fig|145458.7.peg.122"/>
<reference evidence="10 11" key="1">
    <citation type="submission" date="2015-04" db="EMBL/GenBank/DDBJ databases">
        <title>Draft genome sequence of Rathayibacter toxicus strain FH-142 (AKA 70134 or CS 32), a Western Australian isolate.</title>
        <authorList>
            <consortium name="Consortium for Microbial Forensics and Genomics (microFORGE)"/>
            <person name="Knight B.M."/>
            <person name="Roberts D.P."/>
            <person name="Lin D."/>
            <person name="Hari K."/>
            <person name="Fletcher J."/>
            <person name="Melcher U."/>
            <person name="Blagden T."/>
            <person name="Luster D.G."/>
            <person name="Sechler A.J."/>
            <person name="Schneider W.L."/>
            <person name="Winegar R.A."/>
        </authorList>
    </citation>
    <scope>NUCLEOTIDE SEQUENCE [LARGE SCALE GENOMIC DNA]</scope>
    <source>
        <strain evidence="10 11">FH142</strain>
    </source>
</reference>
<keyword evidence="3 8" id="KW-0812">Transmembrane</keyword>
<evidence type="ECO:0000256" key="1">
    <source>
        <dbReference type="ARBA" id="ARBA00004141"/>
    </source>
</evidence>
<dbReference type="STRING" id="145458.APU90_05970"/>
<keyword evidence="6 8" id="KW-0472">Membrane</keyword>
<dbReference type="GO" id="GO:1902600">
    <property type="term" value="P:proton transmembrane transport"/>
    <property type="evidence" value="ECO:0007669"/>
    <property type="project" value="InterPro"/>
</dbReference>
<dbReference type="PANTHER" id="PTHR32468">
    <property type="entry name" value="CATION/H + ANTIPORTER"/>
    <property type="match status" value="1"/>
</dbReference>
<dbReference type="InterPro" id="IPR038770">
    <property type="entry name" value="Na+/solute_symporter_sf"/>
</dbReference>
<dbReference type="GO" id="GO:0015297">
    <property type="term" value="F:antiporter activity"/>
    <property type="evidence" value="ECO:0007669"/>
    <property type="project" value="InterPro"/>
</dbReference>
<dbReference type="KEGG" id="rtc:APU90_05970"/>
<sequence>MNWWATCFIVFFAVEACGRIARMVGQPPITGQLLGGILLCPALVSWLGDGNSKESFPPGVEISVSHIGDVAAVLLCFSIGTEVRRATRSTSKSATALLTATNLIGSAIAASALWLLMPADWIPKGVMPLSTFLVMLCALSVTALPLLGLILADRGITTSKLGSLSIESAAATDLIGWILLMVALAIQTGDGLSWLIDALPLFGGLILLNLLLRLPCLRNAVSRAPDIAEFVSVSLLFLAVALAFPLGLHAALVAVAVGVFLPQDIGSSALSAGRIHATTTFLTPFFIATIGLSVDLASSLSMEFVVGLCLLLVASITSRFLAVLVSARKLDLQFREVFGLSALLNTRGFTEILVLSLAHDAGIVSGEFLALGITFAVITTIFAAPAYALTEMRRRVPPDRKAQHPAVQGADPPRE</sequence>
<protein>
    <recommendedName>
        <fullName evidence="9">Cation/H+ exchanger transmembrane domain-containing protein</fullName>
    </recommendedName>
</protein>
<dbReference type="KEGG" id="rtx:TI83_00510"/>
<feature type="domain" description="Cation/H+ exchanger transmembrane" evidence="9">
    <location>
        <begin position="19"/>
        <end position="382"/>
    </location>
</feature>
<dbReference type="PANTHER" id="PTHR32468:SF0">
    <property type="entry name" value="K(+)_H(+) ANTIPORTER 1"/>
    <property type="match status" value="1"/>
</dbReference>
<evidence type="ECO:0000313" key="10">
    <source>
        <dbReference type="EMBL" id="KKM45665.1"/>
    </source>
</evidence>
<keyword evidence="11" id="KW-1185">Reference proteome</keyword>
<keyword evidence="2" id="KW-0813">Transport</keyword>
<evidence type="ECO:0000259" key="9">
    <source>
        <dbReference type="Pfam" id="PF00999"/>
    </source>
</evidence>
<dbReference type="Pfam" id="PF00999">
    <property type="entry name" value="Na_H_Exchanger"/>
    <property type="match status" value="1"/>
</dbReference>
<dbReference type="AlphaFoldDB" id="A0A0C5BF84"/>
<accession>A0A0C5BF84</accession>
<dbReference type="RefSeq" id="WP_042733702.1">
    <property type="nucleotide sequence ID" value="NZ_CP010848.1"/>
</dbReference>
<evidence type="ECO:0000256" key="7">
    <source>
        <dbReference type="SAM" id="MobiDB-lite"/>
    </source>
</evidence>
<gene>
    <name evidence="10" type="ORF">VT73_05735</name>
</gene>
<feature type="transmembrane region" description="Helical" evidence="8">
    <location>
        <begin position="192"/>
        <end position="212"/>
    </location>
</feature>
<dbReference type="Proteomes" id="UP000052979">
    <property type="component" value="Unassembled WGS sequence"/>
</dbReference>
<evidence type="ECO:0000256" key="6">
    <source>
        <dbReference type="ARBA" id="ARBA00023136"/>
    </source>
</evidence>
<evidence type="ECO:0000256" key="2">
    <source>
        <dbReference type="ARBA" id="ARBA00022448"/>
    </source>
</evidence>
<feature type="transmembrane region" description="Helical" evidence="8">
    <location>
        <begin position="368"/>
        <end position="390"/>
    </location>
</feature>
<feature type="transmembrane region" description="Helical" evidence="8">
    <location>
        <begin position="129"/>
        <end position="152"/>
    </location>
</feature>
<evidence type="ECO:0000256" key="4">
    <source>
        <dbReference type="ARBA" id="ARBA00022989"/>
    </source>
</evidence>
<dbReference type="GO" id="GO:0016020">
    <property type="term" value="C:membrane"/>
    <property type="evidence" value="ECO:0007669"/>
    <property type="project" value="UniProtKB-SubCell"/>
</dbReference>
<keyword evidence="4 8" id="KW-1133">Transmembrane helix</keyword>
<dbReference type="InterPro" id="IPR006153">
    <property type="entry name" value="Cation/H_exchanger_TM"/>
</dbReference>
<comment type="subcellular location">
    <subcellularLocation>
        <location evidence="1">Membrane</location>
        <topology evidence="1">Multi-pass membrane protein</topology>
    </subcellularLocation>
</comment>
<feature type="transmembrane region" description="Helical" evidence="8">
    <location>
        <begin position="233"/>
        <end position="261"/>
    </location>
</feature>
<dbReference type="EMBL" id="LBFI01000032">
    <property type="protein sequence ID" value="KKM45665.1"/>
    <property type="molecule type" value="Genomic_DNA"/>
</dbReference>
<organism evidence="10 11">
    <name type="scientific">Rathayibacter toxicus</name>
    <dbReference type="NCBI Taxonomy" id="145458"/>
    <lineage>
        <taxon>Bacteria</taxon>
        <taxon>Bacillati</taxon>
        <taxon>Actinomycetota</taxon>
        <taxon>Actinomycetes</taxon>
        <taxon>Micrococcales</taxon>
        <taxon>Microbacteriaceae</taxon>
        <taxon>Rathayibacter</taxon>
    </lineage>
</organism>
<feature type="transmembrane region" description="Helical" evidence="8">
    <location>
        <begin position="304"/>
        <end position="325"/>
    </location>
</feature>
<feature type="region of interest" description="Disordered" evidence="7">
    <location>
        <begin position="396"/>
        <end position="415"/>
    </location>
</feature>
<evidence type="ECO:0000256" key="3">
    <source>
        <dbReference type="ARBA" id="ARBA00022692"/>
    </source>
</evidence>
<evidence type="ECO:0000256" key="5">
    <source>
        <dbReference type="ARBA" id="ARBA00023065"/>
    </source>
</evidence>
<feature type="transmembrane region" description="Helical" evidence="8">
    <location>
        <begin position="94"/>
        <end position="117"/>
    </location>
</feature>